<evidence type="ECO:0000313" key="9">
    <source>
        <dbReference type="Proteomes" id="UP000396862"/>
    </source>
</evidence>
<evidence type="ECO:0000256" key="1">
    <source>
        <dbReference type="ARBA" id="ARBA00022801"/>
    </source>
</evidence>
<protein>
    <submittedName>
        <fullName evidence="7">Cellulase (Glycosyl hydrolase family 5)</fullName>
    </submittedName>
</protein>
<accession>A0A2P8C6R4</accession>
<reference evidence="7 8" key="1">
    <citation type="submission" date="2018-03" db="EMBL/GenBank/DDBJ databases">
        <title>Genomic Encyclopedia of Archaeal and Bacterial Type Strains, Phase II (KMG-II): from individual species to whole genera.</title>
        <authorList>
            <person name="Goeker M."/>
        </authorList>
    </citation>
    <scope>NUCLEOTIDE SEQUENCE [LARGE SCALE GENOMIC DNA]</scope>
    <source>
        <strain evidence="7 8">DSM 27267</strain>
    </source>
</reference>
<evidence type="ECO:0000256" key="4">
    <source>
        <dbReference type="SAM" id="SignalP"/>
    </source>
</evidence>
<dbReference type="Proteomes" id="UP000240621">
    <property type="component" value="Unassembled WGS sequence"/>
</dbReference>
<evidence type="ECO:0000313" key="7">
    <source>
        <dbReference type="EMBL" id="PSK80652.1"/>
    </source>
</evidence>
<feature type="domain" description="Glycoside hydrolase family 5" evidence="5">
    <location>
        <begin position="103"/>
        <end position="349"/>
    </location>
</feature>
<name>A0A2P8C6R4_9BACT</name>
<evidence type="ECO:0000259" key="5">
    <source>
        <dbReference type="Pfam" id="PF00150"/>
    </source>
</evidence>
<keyword evidence="2 3" id="KW-0326">Glycosidase</keyword>
<dbReference type="InterPro" id="IPR017853">
    <property type="entry name" value="GH"/>
</dbReference>
<dbReference type="EMBL" id="PYGC01000014">
    <property type="protein sequence ID" value="PSK80652.1"/>
    <property type="molecule type" value="Genomic_DNA"/>
</dbReference>
<dbReference type="InterPro" id="IPR008979">
    <property type="entry name" value="Galactose-bd-like_sf"/>
</dbReference>
<dbReference type="Pfam" id="PF00150">
    <property type="entry name" value="Cellulase"/>
    <property type="match status" value="1"/>
</dbReference>
<dbReference type="SUPFAM" id="SSF51445">
    <property type="entry name" value="(Trans)glycosidases"/>
    <property type="match status" value="1"/>
</dbReference>
<dbReference type="InterPro" id="IPR001547">
    <property type="entry name" value="Glyco_hydro_5"/>
</dbReference>
<dbReference type="SUPFAM" id="SSF49785">
    <property type="entry name" value="Galactose-binding domain-like"/>
    <property type="match status" value="1"/>
</dbReference>
<evidence type="ECO:0000256" key="2">
    <source>
        <dbReference type="ARBA" id="ARBA00023295"/>
    </source>
</evidence>
<dbReference type="AlphaFoldDB" id="A0A2P8C6R4"/>
<dbReference type="OrthoDB" id="9800955at2"/>
<keyword evidence="1 3" id="KW-0378">Hydrolase</keyword>
<dbReference type="Gene3D" id="3.20.20.80">
    <property type="entry name" value="Glycosidases"/>
    <property type="match status" value="1"/>
</dbReference>
<comment type="caution">
    <text evidence="7">The sequence shown here is derived from an EMBL/GenBank/DDBJ whole genome shotgun (WGS) entry which is preliminary data.</text>
</comment>
<dbReference type="PANTHER" id="PTHR31297">
    <property type="entry name" value="GLUCAN ENDO-1,6-BETA-GLUCOSIDASE B"/>
    <property type="match status" value="1"/>
</dbReference>
<dbReference type="PANTHER" id="PTHR31297:SF13">
    <property type="entry name" value="PUTATIVE-RELATED"/>
    <property type="match status" value="1"/>
</dbReference>
<dbReference type="GO" id="GO:0005576">
    <property type="term" value="C:extracellular region"/>
    <property type="evidence" value="ECO:0007669"/>
    <property type="project" value="TreeGrafter"/>
</dbReference>
<gene>
    <name evidence="7" type="ORF">CLV93_11489</name>
    <name evidence="6" type="ORF">JCM18694_22990</name>
</gene>
<dbReference type="EMBL" id="BLAU01000001">
    <property type="protein sequence ID" value="GET22053.1"/>
    <property type="molecule type" value="Genomic_DNA"/>
</dbReference>
<sequence>MKKLLVLSTVVLFVTALLFNSCAEKKETALANKTLPWLHTDGHNFVDDAGNKVFFRGVGLGNWMLPEGYMWKFGKNGDRPRKIEQLVSDMIGPEQAAKFWKSFHRNYIAEADIKRIAELGFNSVRPALNSRLFLTEGDNPEFVNEGFQLLDSLVSWCGKYGLYVIIDMHGAPGGQTGANIDDSANNEPELFMDKKNQDRLVKLWVKIAERYKNNPTVAAYDLLNEPLPENTGTAEKYKDKLVPLYKRITKAIREVDPKHMIVVEGYNWANNWSEFTEKFDSNMFFQFHYYCWGRPDHLNSIQQFLDKRKELNAPVWVGETGEQGKAIYWATTQYFEANNIGWSFWPWKKMDTENTPYSINKPENWDLIAAYSRGEEKPSKEVAQQVLDHYLQNIKLANCVYFPDVVNSLFRRIPVKIEAENYGPDGYNVSYFVKDTTKKSEYYRTDEPVPVEVMNFNKKERVSQQYIRLTEGEWTAYTVKSAEEGNHLVSVRAEAAQLPASFTITLNGVKKDVDVKQADWNEIDLGGLFFQKGENQIRLKVDKGTLRFDWMDVK</sequence>
<dbReference type="Proteomes" id="UP000396862">
    <property type="component" value="Unassembled WGS sequence"/>
</dbReference>
<feature type="chain" id="PRO_5015150251" evidence="4">
    <location>
        <begin position="24"/>
        <end position="554"/>
    </location>
</feature>
<dbReference type="GO" id="GO:0009251">
    <property type="term" value="P:glucan catabolic process"/>
    <property type="evidence" value="ECO:0007669"/>
    <property type="project" value="TreeGrafter"/>
</dbReference>
<reference evidence="6 9" key="2">
    <citation type="submission" date="2019-10" db="EMBL/GenBank/DDBJ databases">
        <title>Prolixibacter strains distinguished by the presence of nitrate reductase genes were adept at nitrate-dependent anaerobic corrosion of metallic iron and carbon steel.</title>
        <authorList>
            <person name="Iino T."/>
            <person name="Shono N."/>
            <person name="Ito K."/>
            <person name="Nakamura R."/>
            <person name="Sueoka K."/>
            <person name="Harayama S."/>
            <person name="Ohkuma M."/>
        </authorList>
    </citation>
    <scope>NUCLEOTIDE SEQUENCE [LARGE SCALE GENOMIC DNA]</scope>
    <source>
        <strain evidence="6 9">MIC1-1</strain>
    </source>
</reference>
<dbReference type="RefSeq" id="WP_106543760.1">
    <property type="nucleotide sequence ID" value="NZ_BLAU01000001.1"/>
</dbReference>
<dbReference type="InterPro" id="IPR050386">
    <property type="entry name" value="Glycosyl_hydrolase_5"/>
</dbReference>
<evidence type="ECO:0000256" key="3">
    <source>
        <dbReference type="RuleBase" id="RU361153"/>
    </source>
</evidence>
<dbReference type="Gene3D" id="2.60.120.260">
    <property type="entry name" value="Galactose-binding domain-like"/>
    <property type="match status" value="1"/>
</dbReference>
<feature type="signal peptide" evidence="4">
    <location>
        <begin position="1"/>
        <end position="23"/>
    </location>
</feature>
<evidence type="ECO:0000313" key="6">
    <source>
        <dbReference type="EMBL" id="GET22053.1"/>
    </source>
</evidence>
<keyword evidence="4" id="KW-0732">Signal</keyword>
<keyword evidence="9" id="KW-1185">Reference proteome</keyword>
<dbReference type="GO" id="GO:0008422">
    <property type="term" value="F:beta-glucosidase activity"/>
    <property type="evidence" value="ECO:0007669"/>
    <property type="project" value="TreeGrafter"/>
</dbReference>
<dbReference type="GO" id="GO:0009986">
    <property type="term" value="C:cell surface"/>
    <property type="evidence" value="ECO:0007669"/>
    <property type="project" value="TreeGrafter"/>
</dbReference>
<evidence type="ECO:0000313" key="8">
    <source>
        <dbReference type="Proteomes" id="UP000240621"/>
    </source>
</evidence>
<organism evidence="7 8">
    <name type="scientific">Prolixibacter denitrificans</name>
    <dbReference type="NCBI Taxonomy" id="1541063"/>
    <lineage>
        <taxon>Bacteria</taxon>
        <taxon>Pseudomonadati</taxon>
        <taxon>Bacteroidota</taxon>
        <taxon>Bacteroidia</taxon>
        <taxon>Marinilabiliales</taxon>
        <taxon>Prolixibacteraceae</taxon>
        <taxon>Prolixibacter</taxon>
    </lineage>
</organism>
<proteinExistence type="inferred from homology"/>
<comment type="similarity">
    <text evidence="3">Belongs to the glycosyl hydrolase 5 (cellulase A) family.</text>
</comment>